<evidence type="ECO:0000313" key="5">
    <source>
        <dbReference type="EMBL" id="HIH09593.1"/>
    </source>
</evidence>
<evidence type="ECO:0000256" key="3">
    <source>
        <dbReference type="ARBA" id="ARBA00023239"/>
    </source>
</evidence>
<dbReference type="Proteomes" id="UP000565078">
    <property type="component" value="Unassembled WGS sequence"/>
</dbReference>
<dbReference type="InterPro" id="IPR016040">
    <property type="entry name" value="NAD(P)-bd_dom"/>
</dbReference>
<dbReference type="Gene3D" id="3.40.50.720">
    <property type="entry name" value="NAD(P)-binding Rossmann-like Domain"/>
    <property type="match status" value="1"/>
</dbReference>
<dbReference type="NCBIfam" id="TIGR01181">
    <property type="entry name" value="dTDP_gluc_dehyt"/>
    <property type="match status" value="1"/>
</dbReference>
<keyword evidence="3 5" id="KW-0456">Lyase</keyword>
<organism evidence="5 6">
    <name type="scientific">Candidatus Iainarchaeum sp</name>
    <dbReference type="NCBI Taxonomy" id="3101447"/>
    <lineage>
        <taxon>Archaea</taxon>
        <taxon>Candidatus Iainarchaeota</taxon>
        <taxon>Candidatus Iainarchaeia</taxon>
        <taxon>Candidatus Iainarchaeales</taxon>
        <taxon>Candidatus Iainarchaeaceae</taxon>
        <taxon>Candidatus Iainarchaeum</taxon>
    </lineage>
</organism>
<dbReference type="PANTHER" id="PTHR43000">
    <property type="entry name" value="DTDP-D-GLUCOSE 4,6-DEHYDRATASE-RELATED"/>
    <property type="match status" value="1"/>
</dbReference>
<evidence type="ECO:0000256" key="2">
    <source>
        <dbReference type="ARBA" id="ARBA00023027"/>
    </source>
</evidence>
<dbReference type="EMBL" id="DUGC01000050">
    <property type="protein sequence ID" value="HIH09593.1"/>
    <property type="molecule type" value="Genomic_DNA"/>
</dbReference>
<dbReference type="InterPro" id="IPR005888">
    <property type="entry name" value="dTDP_Gluc_deHydtase"/>
</dbReference>
<dbReference type="Gene3D" id="3.90.25.10">
    <property type="entry name" value="UDP-galactose 4-epimerase, domain 1"/>
    <property type="match status" value="1"/>
</dbReference>
<proteinExistence type="predicted"/>
<name>A0A7J4IVN9_9ARCH</name>
<dbReference type="EC" id="4.2.1.46" evidence="5"/>
<gene>
    <name evidence="5" type="primary">rfbB</name>
    <name evidence="5" type="ORF">HA254_02880</name>
</gene>
<dbReference type="Pfam" id="PF16363">
    <property type="entry name" value="GDP_Man_Dehyd"/>
    <property type="match status" value="1"/>
</dbReference>
<sequence length="318" mass="35689">MDRILVTGGAGFIGSNFVRMLLACTDCEIINYDLLTYAGNTDNLKGVEKDPRYRFVKGDICNKKSVEKAIDGVDTVFNFAAESHVDNSIKDSGEFVRTNVLGTKTMAECSMNEGVNRMVHISTDEVYGSVEKGSSKETDRLEPRNPYSATKAGSDLMALSYFTTFGFDIVVTRSSNNYGPYQHPEKVIPLFVTNLLQGKKVPLYGDGKNVRDWLYVEDNCEAVLLAGRKGKKGEIYNIGGGNEVANIELTNMLLELTGKAQEMIEPVADRLGHDRRYSLDSSKMESLGWKPRKKFADGLAQTVEWYKENEWWWRPLKK</sequence>
<comment type="caution">
    <text evidence="5">The sequence shown here is derived from an EMBL/GenBank/DDBJ whole genome shotgun (WGS) entry which is preliminary data.</text>
</comment>
<keyword evidence="2" id="KW-0520">NAD</keyword>
<dbReference type="InterPro" id="IPR036291">
    <property type="entry name" value="NAD(P)-bd_dom_sf"/>
</dbReference>
<dbReference type="SUPFAM" id="SSF51735">
    <property type="entry name" value="NAD(P)-binding Rossmann-fold domains"/>
    <property type="match status" value="1"/>
</dbReference>
<dbReference type="GO" id="GO:0008460">
    <property type="term" value="F:dTDP-glucose 4,6-dehydratase activity"/>
    <property type="evidence" value="ECO:0007669"/>
    <property type="project" value="UniProtKB-EC"/>
</dbReference>
<dbReference type="GO" id="GO:0009225">
    <property type="term" value="P:nucleotide-sugar metabolic process"/>
    <property type="evidence" value="ECO:0007669"/>
    <property type="project" value="InterPro"/>
</dbReference>
<dbReference type="AlphaFoldDB" id="A0A7J4IVN9"/>
<evidence type="ECO:0000259" key="4">
    <source>
        <dbReference type="Pfam" id="PF16363"/>
    </source>
</evidence>
<reference evidence="6" key="1">
    <citation type="journal article" date="2020" name="bioRxiv">
        <title>A rank-normalized archaeal taxonomy based on genome phylogeny resolves widespread incomplete and uneven classifications.</title>
        <authorList>
            <person name="Rinke C."/>
            <person name="Chuvochina M."/>
            <person name="Mussig A.J."/>
            <person name="Chaumeil P.-A."/>
            <person name="Waite D.W."/>
            <person name="Whitman W.B."/>
            <person name="Parks D.H."/>
            <person name="Hugenholtz P."/>
        </authorList>
    </citation>
    <scope>NUCLEOTIDE SEQUENCE [LARGE SCALE GENOMIC DNA]</scope>
</reference>
<accession>A0A7J4IVN9</accession>
<feature type="domain" description="NAD(P)-binding" evidence="4">
    <location>
        <begin position="5"/>
        <end position="301"/>
    </location>
</feature>
<dbReference type="FunFam" id="3.40.50.720:FF:000304">
    <property type="entry name" value="UDP-glucose 4,6-dehydratase"/>
    <property type="match status" value="1"/>
</dbReference>
<protein>
    <submittedName>
        <fullName evidence="5">dTDP-glucose 4,6-dehydratase</fullName>
        <ecNumber evidence="5">4.2.1.46</ecNumber>
    </submittedName>
</protein>
<evidence type="ECO:0000313" key="6">
    <source>
        <dbReference type="Proteomes" id="UP000565078"/>
    </source>
</evidence>
<evidence type="ECO:0000256" key="1">
    <source>
        <dbReference type="ARBA" id="ARBA00001911"/>
    </source>
</evidence>
<comment type="cofactor">
    <cofactor evidence="1">
        <name>NAD(+)</name>
        <dbReference type="ChEBI" id="CHEBI:57540"/>
    </cofactor>
</comment>
<dbReference type="CDD" id="cd05246">
    <property type="entry name" value="dTDP_GD_SDR_e"/>
    <property type="match status" value="1"/>
</dbReference>